<evidence type="ECO:0000313" key="2">
    <source>
        <dbReference type="EMBL" id="BDT63123.1"/>
    </source>
</evidence>
<feature type="compositionally biased region" description="Basic and acidic residues" evidence="1">
    <location>
        <begin position="74"/>
        <end position="84"/>
    </location>
</feature>
<accession>A0A9C7F0V7</accession>
<feature type="compositionally biased region" description="Low complexity" evidence="1">
    <location>
        <begin position="342"/>
        <end position="355"/>
    </location>
</feature>
<dbReference type="EMBL" id="LC738881">
    <property type="protein sequence ID" value="BDT63123.1"/>
    <property type="molecule type" value="Genomic_DNA"/>
</dbReference>
<proteinExistence type="predicted"/>
<reference evidence="2" key="1">
    <citation type="submission" date="2022-10" db="EMBL/GenBank/DDBJ databases">
        <title>Genome sequences of endogenous nimaviruses in decapod crustaceans.</title>
        <authorList>
            <person name="Kawato S."/>
            <person name="Nozaki R."/>
            <person name="Kondo H."/>
            <person name="Hirono I."/>
        </authorList>
    </citation>
    <scope>NUCLEOTIDE SEQUENCE</scope>
    <source>
        <strain evidence="2">Fukuoka2019</strain>
    </source>
</reference>
<feature type="compositionally biased region" description="Low complexity" evidence="1">
    <location>
        <begin position="55"/>
        <end position="73"/>
    </location>
</feature>
<name>A0A9C7F0V7_9VIRU</name>
<evidence type="ECO:0000256" key="1">
    <source>
        <dbReference type="SAM" id="MobiDB-lite"/>
    </source>
</evidence>
<sequence length="820" mass="91275">MKKGQQVSASPTLATSEGEFPVPVPMSAPEQVPVPETETAPISKAGNDPCAETEGQAQGQAQDQAQDQAQPQAEESKTPCRATKDLSFMDSVRNISAKYCNHAEMISKEERVDMQALGQDIASLSTDELRQLVMNSDSKILSGVPGGVEGPLTPTAYCSECVSRVVSYLSNYDLLSDAMFPESELGERQGLVFIKDPERAARNLLDMLKLSFQDHISIRTMNGNYYKRCPSHYSMPLDMASLLDKARGKSRLFEKLAGEEVASSLHASGIVMDYNVSDNTMFSDNTGEAHELMLLRNTINSRCSCMKSDEWLAVREEESEKLKLMIDRVLVRPNPESSDHSLCSSSFMSVSSNPKPSHKRPMPTEPLFGGDFKEEECLYSLLPDYAYATLGSNEQKFNDEAWKCMRSSLPCLSLCRHSPNCPNDKHNWGQIMSCFDIVRLKLDSDRAQAEVLEGTDGNYYSMIPSSTRSIIISLGSTVYEATVRPVIDSENLQWGEGEEASSFEAFLYTGVFPGFQNTHKTPGNVRMAKALVTVNTVASLFCGTPPIHRLRCSNDFGTYHTRRIRLPADFTGRRDDTSLSWRSLMYTNLAVDAAKMAARSTDKHLCRRFFDDGGSYTSDSWKVDDDDVHVECTTVCANAGDYSGNFLRCDFKKYGMEKYVDGAVENFSAVQRHIRQMTGRINETKILLAESLDRAALASKSETTTQHEWTKIQEEQYRSNFLLKALTKYRIALKHMELDQEDLLFLANSHIPGFRLANNSQRAAPTILSPGCSLTRAPAQLATASASASAAAADAIIPAPLIPSRVFCRHRSRYYYDYEY</sequence>
<organism evidence="2">
    <name type="scientific">Sicyonia whispovirus</name>
    <dbReference type="NCBI Taxonomy" id="2984283"/>
    <lineage>
        <taxon>Viruses</taxon>
        <taxon>Viruses incertae sedis</taxon>
        <taxon>Naldaviricetes</taxon>
        <taxon>Nimaviridae</taxon>
        <taxon>Whispovirus</taxon>
    </lineage>
</organism>
<protein>
    <submittedName>
        <fullName evidence="2">Wsv260-like protein</fullName>
    </submittedName>
</protein>
<feature type="region of interest" description="Disordered" evidence="1">
    <location>
        <begin position="1"/>
        <end position="84"/>
    </location>
</feature>
<feature type="compositionally biased region" description="Polar residues" evidence="1">
    <location>
        <begin position="1"/>
        <end position="15"/>
    </location>
</feature>
<feature type="region of interest" description="Disordered" evidence="1">
    <location>
        <begin position="342"/>
        <end position="362"/>
    </location>
</feature>